<comment type="caution">
    <text evidence="6">The sequence shown here is derived from an EMBL/GenBank/DDBJ whole genome shotgun (WGS) entry which is preliminary data.</text>
</comment>
<feature type="chain" id="PRO_5018601358" evidence="4">
    <location>
        <begin position="29"/>
        <end position="143"/>
    </location>
</feature>
<dbReference type="InterPro" id="IPR011050">
    <property type="entry name" value="Pectin_lyase_fold/virulence"/>
</dbReference>
<dbReference type="SMART" id="SM00912">
    <property type="entry name" value="Haemagg_act"/>
    <property type="match status" value="1"/>
</dbReference>
<evidence type="ECO:0000256" key="3">
    <source>
        <dbReference type="ARBA" id="ARBA00022729"/>
    </source>
</evidence>
<dbReference type="Proteomes" id="UP000286997">
    <property type="component" value="Unassembled WGS sequence"/>
</dbReference>
<dbReference type="PANTHER" id="PTHR12338:SF8">
    <property type="entry name" value="HEME_HEMOPEXIN-BINDING PROTEIN"/>
    <property type="match status" value="1"/>
</dbReference>
<feature type="signal peptide" evidence="4">
    <location>
        <begin position="1"/>
        <end position="28"/>
    </location>
</feature>
<dbReference type="Pfam" id="PF05860">
    <property type="entry name" value="TPS"/>
    <property type="match status" value="1"/>
</dbReference>
<sequence>MARSPALRPRLAALLASTALVGVGAVPAAAQSLPTGGQVVSGGVSIGTPAGGALAIRQSSQTAIVNWQGFSVGQGNRVDIHQPNAGAAILNRVTGATPSTIAGQLNANGRVYLVNPNGVTITRTGQVNAAGFVASSLAISDED</sequence>
<keyword evidence="2" id="KW-0964">Secreted</keyword>
<dbReference type="InterPro" id="IPR012334">
    <property type="entry name" value="Pectin_lyas_fold"/>
</dbReference>
<dbReference type="AlphaFoldDB" id="A0A3S2W1M7"/>
<gene>
    <name evidence="6" type="ORF">EOE48_28425</name>
</gene>
<evidence type="ECO:0000256" key="2">
    <source>
        <dbReference type="ARBA" id="ARBA00022525"/>
    </source>
</evidence>
<dbReference type="InterPro" id="IPR050909">
    <property type="entry name" value="Bact_Autotransporter_VF"/>
</dbReference>
<evidence type="ECO:0000259" key="5">
    <source>
        <dbReference type="SMART" id="SM00912"/>
    </source>
</evidence>
<dbReference type="EMBL" id="SACP01000077">
    <property type="protein sequence ID" value="RVU11462.1"/>
    <property type="molecule type" value="Genomic_DNA"/>
</dbReference>
<protein>
    <submittedName>
        <fullName evidence="6">Filamentous hemagglutinin N-terminal domain-containing protein</fullName>
    </submittedName>
</protein>
<keyword evidence="7" id="KW-1185">Reference proteome</keyword>
<comment type="subcellular location">
    <subcellularLocation>
        <location evidence="1">Secreted</location>
    </subcellularLocation>
</comment>
<dbReference type="OrthoDB" id="1776524at2"/>
<keyword evidence="3 4" id="KW-0732">Signal</keyword>
<evidence type="ECO:0000313" key="6">
    <source>
        <dbReference type="EMBL" id="RVU11462.1"/>
    </source>
</evidence>
<dbReference type="NCBIfam" id="TIGR01901">
    <property type="entry name" value="adhes_NPXG"/>
    <property type="match status" value="1"/>
</dbReference>
<feature type="non-terminal residue" evidence="6">
    <location>
        <position position="143"/>
    </location>
</feature>
<feature type="domain" description="Filamentous haemagglutinin FhaB/tRNA nuclease CdiA-like TPS" evidence="5">
    <location>
        <begin position="30"/>
        <end position="143"/>
    </location>
</feature>
<dbReference type="GO" id="GO:0005576">
    <property type="term" value="C:extracellular region"/>
    <property type="evidence" value="ECO:0007669"/>
    <property type="project" value="UniProtKB-SubCell"/>
</dbReference>
<accession>A0A3S2W1M7</accession>
<dbReference type="InterPro" id="IPR008638">
    <property type="entry name" value="FhaB/CdiA-like_TPS"/>
</dbReference>
<dbReference type="SUPFAM" id="SSF51126">
    <property type="entry name" value="Pectin lyase-like"/>
    <property type="match status" value="1"/>
</dbReference>
<dbReference type="RefSeq" id="WP_127734224.1">
    <property type="nucleotide sequence ID" value="NZ_SACP01000077.1"/>
</dbReference>
<reference evidence="6 7" key="1">
    <citation type="submission" date="2019-01" db="EMBL/GenBank/DDBJ databases">
        <authorList>
            <person name="Chen W.-M."/>
        </authorList>
    </citation>
    <scope>NUCLEOTIDE SEQUENCE [LARGE SCALE GENOMIC DNA]</scope>
    <source>
        <strain evidence="6 7">TER-1</strain>
    </source>
</reference>
<proteinExistence type="predicted"/>
<organism evidence="6 7">
    <name type="scientific">Methylobacterium oryzihabitans</name>
    <dbReference type="NCBI Taxonomy" id="2499852"/>
    <lineage>
        <taxon>Bacteria</taxon>
        <taxon>Pseudomonadati</taxon>
        <taxon>Pseudomonadota</taxon>
        <taxon>Alphaproteobacteria</taxon>
        <taxon>Hyphomicrobiales</taxon>
        <taxon>Methylobacteriaceae</taxon>
        <taxon>Methylobacterium</taxon>
    </lineage>
</organism>
<name>A0A3S2W1M7_9HYPH</name>
<dbReference type="Gene3D" id="2.160.20.10">
    <property type="entry name" value="Single-stranded right-handed beta-helix, Pectin lyase-like"/>
    <property type="match status" value="1"/>
</dbReference>
<dbReference type="PANTHER" id="PTHR12338">
    <property type="entry name" value="AUTOTRANSPORTER"/>
    <property type="match status" value="1"/>
</dbReference>
<evidence type="ECO:0000256" key="1">
    <source>
        <dbReference type="ARBA" id="ARBA00004613"/>
    </source>
</evidence>
<evidence type="ECO:0000256" key="4">
    <source>
        <dbReference type="SAM" id="SignalP"/>
    </source>
</evidence>
<evidence type="ECO:0000313" key="7">
    <source>
        <dbReference type="Proteomes" id="UP000286997"/>
    </source>
</evidence>